<organism evidence="2 3">
    <name type="scientific">Zestosphaera tikiterensis</name>
    <dbReference type="NCBI Taxonomy" id="1973259"/>
    <lineage>
        <taxon>Archaea</taxon>
        <taxon>Thermoproteota</taxon>
        <taxon>Thermoprotei</taxon>
        <taxon>Desulfurococcales</taxon>
        <taxon>Desulfurococcaceae</taxon>
        <taxon>Zestosphaera</taxon>
    </lineage>
</organism>
<proteinExistence type="predicted"/>
<dbReference type="InterPro" id="IPR035472">
    <property type="entry name" value="RpiR-like_SIS"/>
</dbReference>
<feature type="domain" description="SIS" evidence="1">
    <location>
        <begin position="34"/>
        <end position="211"/>
    </location>
</feature>
<dbReference type="Proteomes" id="UP000244093">
    <property type="component" value="Unassembled WGS sequence"/>
</dbReference>
<dbReference type="PANTHER" id="PTHR30390">
    <property type="entry name" value="SEDOHEPTULOSE 7-PHOSPHATE ISOMERASE / DNAA INITIATOR-ASSOCIATING FACTOR FOR REPLICATION INITIATION"/>
    <property type="match status" value="1"/>
</dbReference>
<dbReference type="AlphaFoldDB" id="A0A2R7Y1X4"/>
<dbReference type="InterPro" id="IPR001347">
    <property type="entry name" value="SIS_dom"/>
</dbReference>
<accession>A0A2R7Y1X4</accession>
<dbReference type="GO" id="GO:1901135">
    <property type="term" value="P:carbohydrate derivative metabolic process"/>
    <property type="evidence" value="ECO:0007669"/>
    <property type="project" value="InterPro"/>
</dbReference>
<dbReference type="PANTHER" id="PTHR30390:SF7">
    <property type="entry name" value="PHOSPHOHEPTOSE ISOMERASE"/>
    <property type="match status" value="1"/>
</dbReference>
<sequence length="245" mass="27095">MVETFSKLFDILHNHVEKVIKEGEESLERASDYVAEAIEKGGFEYVFGTGHSMLVALEVFFRAGGLVRVYPIIDLSLLGVPSAVRASILEKLPNYAKSLVESTPILPNSVLVVVSNSGKNAVPVELAHSFKERGVKVVAITSVKYSMSLKPENSLGKRLYEVADVVIDNKIPEGDVTYVINDYVKTFPISTMVNSFILHAVNVRAAEKLLEKGIAPEMWTSVNVPGGSERNREYISKYRTLIKHL</sequence>
<reference evidence="2 3" key="1">
    <citation type="journal article" date="2018" name="Syst. Appl. Microbiol.">
        <title>A new symbiotic nanoarchaeote (Candidatus Nanoclepta minutus) and its host (Zestosphaera tikiterensis gen. nov., sp. nov.) from a New Zealand hot spring.</title>
        <authorList>
            <person name="St John E."/>
            <person name="Liu Y."/>
            <person name="Podar M."/>
            <person name="Stott M.B."/>
            <person name="Meneghin J."/>
            <person name="Chen Z."/>
            <person name="Lagutin K."/>
            <person name="Mitchell K."/>
            <person name="Reysenbach A.L."/>
        </authorList>
    </citation>
    <scope>NUCLEOTIDE SEQUENCE [LARGE SCALE GENOMIC DNA]</scope>
    <source>
        <strain evidence="2">NZ3</strain>
    </source>
</reference>
<dbReference type="InterPro" id="IPR050099">
    <property type="entry name" value="SIS_GmhA/DiaA_subfam"/>
</dbReference>
<evidence type="ECO:0000313" key="3">
    <source>
        <dbReference type="Proteomes" id="UP000244093"/>
    </source>
</evidence>
<dbReference type="GO" id="GO:0097367">
    <property type="term" value="F:carbohydrate derivative binding"/>
    <property type="evidence" value="ECO:0007669"/>
    <property type="project" value="InterPro"/>
</dbReference>
<protein>
    <submittedName>
        <fullName evidence="2">SIS domain-containing protein</fullName>
    </submittedName>
</protein>
<comment type="caution">
    <text evidence="2">The sequence shown here is derived from an EMBL/GenBank/DDBJ whole genome shotgun (WGS) entry which is preliminary data.</text>
</comment>
<dbReference type="Pfam" id="PF13580">
    <property type="entry name" value="SIS_2"/>
    <property type="match status" value="1"/>
</dbReference>
<evidence type="ECO:0000313" key="2">
    <source>
        <dbReference type="EMBL" id="PUA31545.1"/>
    </source>
</evidence>
<dbReference type="PROSITE" id="PS51464">
    <property type="entry name" value="SIS"/>
    <property type="match status" value="1"/>
</dbReference>
<dbReference type="NCBIfam" id="NF002805">
    <property type="entry name" value="PRK02947.1"/>
    <property type="match status" value="1"/>
</dbReference>
<dbReference type="Gene3D" id="3.40.50.10490">
    <property type="entry name" value="Glucose-6-phosphate isomerase like protein, domain 1"/>
    <property type="match status" value="1"/>
</dbReference>
<gene>
    <name evidence="2" type="ORF">B7O98_09150</name>
</gene>
<name>A0A2R7Y1X4_9CREN</name>
<dbReference type="EMBL" id="NBVN01000009">
    <property type="protein sequence ID" value="PUA31545.1"/>
    <property type="molecule type" value="Genomic_DNA"/>
</dbReference>
<dbReference type="CDD" id="cd05013">
    <property type="entry name" value="SIS_RpiR"/>
    <property type="match status" value="1"/>
</dbReference>
<dbReference type="SUPFAM" id="SSF53697">
    <property type="entry name" value="SIS domain"/>
    <property type="match status" value="1"/>
</dbReference>
<evidence type="ECO:0000259" key="1">
    <source>
        <dbReference type="PROSITE" id="PS51464"/>
    </source>
</evidence>
<dbReference type="InterPro" id="IPR046348">
    <property type="entry name" value="SIS_dom_sf"/>
</dbReference>